<feature type="domain" description="ParB-like N-terminal" evidence="1">
    <location>
        <begin position="64"/>
        <end position="110"/>
    </location>
</feature>
<gene>
    <name evidence="2" type="ORF">S01H1_36392</name>
</gene>
<dbReference type="InterPro" id="IPR003115">
    <property type="entry name" value="ParB_N"/>
</dbReference>
<protein>
    <recommendedName>
        <fullName evidence="1">ParB-like N-terminal domain-containing protein</fullName>
    </recommendedName>
</protein>
<organism evidence="2">
    <name type="scientific">marine sediment metagenome</name>
    <dbReference type="NCBI Taxonomy" id="412755"/>
    <lineage>
        <taxon>unclassified sequences</taxon>
        <taxon>metagenomes</taxon>
        <taxon>ecological metagenomes</taxon>
    </lineage>
</organism>
<sequence length="115" mass="13035">MGCVWVAWKAGGSPSDVSITTEQLRRAPRVKDGMKAIDKPFFIPMELIISPVYATFKNRGIYLALKENIEAYGVMIPIKVAYNKKTLNYTILDGRERWRATKNLNISFIPGQVWG</sequence>
<evidence type="ECO:0000259" key="1">
    <source>
        <dbReference type="Pfam" id="PF02195"/>
    </source>
</evidence>
<comment type="caution">
    <text evidence="2">The sequence shown here is derived from an EMBL/GenBank/DDBJ whole genome shotgun (WGS) entry which is preliminary data.</text>
</comment>
<dbReference type="AlphaFoldDB" id="X0UY60"/>
<name>X0UY60_9ZZZZ</name>
<reference evidence="2" key="1">
    <citation type="journal article" date="2014" name="Front. Microbiol.">
        <title>High frequency of phylogenetically diverse reductive dehalogenase-homologous genes in deep subseafloor sedimentary metagenomes.</title>
        <authorList>
            <person name="Kawai M."/>
            <person name="Futagami T."/>
            <person name="Toyoda A."/>
            <person name="Takaki Y."/>
            <person name="Nishi S."/>
            <person name="Hori S."/>
            <person name="Arai W."/>
            <person name="Tsubouchi T."/>
            <person name="Morono Y."/>
            <person name="Uchiyama I."/>
            <person name="Ito T."/>
            <person name="Fujiyama A."/>
            <person name="Inagaki F."/>
            <person name="Takami H."/>
        </authorList>
    </citation>
    <scope>NUCLEOTIDE SEQUENCE</scope>
    <source>
        <strain evidence="2">Expedition CK06-06</strain>
    </source>
</reference>
<accession>X0UY60</accession>
<dbReference type="EMBL" id="BARS01022794">
    <property type="protein sequence ID" value="GAG04102.1"/>
    <property type="molecule type" value="Genomic_DNA"/>
</dbReference>
<evidence type="ECO:0000313" key="2">
    <source>
        <dbReference type="EMBL" id="GAG04102.1"/>
    </source>
</evidence>
<proteinExistence type="predicted"/>
<dbReference type="InterPro" id="IPR036086">
    <property type="entry name" value="ParB/Sulfiredoxin_sf"/>
</dbReference>
<dbReference type="Pfam" id="PF02195">
    <property type="entry name" value="ParB_N"/>
    <property type="match status" value="1"/>
</dbReference>
<dbReference type="Gene3D" id="3.90.1530.10">
    <property type="entry name" value="Conserved hypothetical protein from pyrococcus furiosus pfu- 392566-001, ParB domain"/>
    <property type="match status" value="1"/>
</dbReference>
<dbReference type="SUPFAM" id="SSF110849">
    <property type="entry name" value="ParB/Sulfiredoxin"/>
    <property type="match status" value="1"/>
</dbReference>